<dbReference type="EMBL" id="MTSE01000002">
    <property type="protein sequence ID" value="OUJ75411.1"/>
    <property type="molecule type" value="Genomic_DNA"/>
</dbReference>
<keyword evidence="2" id="KW-1185">Reference proteome</keyword>
<accession>A0A243WHU2</accession>
<dbReference type="Proteomes" id="UP000194873">
    <property type="component" value="Unassembled WGS sequence"/>
</dbReference>
<comment type="caution">
    <text evidence="1">The sequence shown here is derived from an EMBL/GenBank/DDBJ whole genome shotgun (WGS) entry which is preliminary data.</text>
</comment>
<organism evidence="1 2">
    <name type="scientific">Hymenobacter crusticola</name>
    <dbReference type="NCBI Taxonomy" id="1770526"/>
    <lineage>
        <taxon>Bacteria</taxon>
        <taxon>Pseudomonadati</taxon>
        <taxon>Bacteroidota</taxon>
        <taxon>Cytophagia</taxon>
        <taxon>Cytophagales</taxon>
        <taxon>Hymenobacteraceae</taxon>
        <taxon>Hymenobacter</taxon>
    </lineage>
</organism>
<reference evidence="1 2" key="1">
    <citation type="submission" date="2017-01" db="EMBL/GenBank/DDBJ databases">
        <title>A new Hymenobacter.</title>
        <authorList>
            <person name="Liang Y."/>
            <person name="Feng F."/>
        </authorList>
    </citation>
    <scope>NUCLEOTIDE SEQUENCE [LARGE SCALE GENOMIC DNA]</scope>
    <source>
        <strain evidence="1">MIMBbqt21</strain>
    </source>
</reference>
<evidence type="ECO:0000313" key="2">
    <source>
        <dbReference type="Proteomes" id="UP000194873"/>
    </source>
</evidence>
<proteinExistence type="predicted"/>
<dbReference type="AlphaFoldDB" id="A0A243WHU2"/>
<gene>
    <name evidence="1" type="ORF">BXP70_05200</name>
</gene>
<name>A0A243WHU2_9BACT</name>
<protein>
    <submittedName>
        <fullName evidence="1">Uncharacterized protein</fullName>
    </submittedName>
</protein>
<evidence type="ECO:0000313" key="1">
    <source>
        <dbReference type="EMBL" id="OUJ75411.1"/>
    </source>
</evidence>
<sequence>MLSLHDEFENEPSCIGAQKAFQDLFRPRPWRNGIMYTLLEARLILGEQPGQKHNYAGYIWLQATG</sequence>